<dbReference type="PANTHER" id="PTHR42866">
    <property type="entry name" value="3-DEOXY-MANNO-OCTULOSONATE CYTIDYLYLTRANSFERASE"/>
    <property type="match status" value="1"/>
</dbReference>
<dbReference type="InterPro" id="IPR013785">
    <property type="entry name" value="Aldolase_TIM"/>
</dbReference>
<gene>
    <name evidence="5" type="ORF">DFR56_104270</name>
</gene>
<dbReference type="Pfam" id="PF00682">
    <property type="entry name" value="HMGL-like"/>
    <property type="match status" value="1"/>
</dbReference>
<dbReference type="RefSeq" id="WP_110394923.1">
    <property type="nucleotide sequence ID" value="NZ_JBHUHB010000001.1"/>
</dbReference>
<dbReference type="CDD" id="cd07944">
    <property type="entry name" value="DRE_TIM_HOA_like"/>
    <property type="match status" value="1"/>
</dbReference>
<dbReference type="Pfam" id="PF02348">
    <property type="entry name" value="CTP_transf_3"/>
    <property type="match status" value="1"/>
</dbReference>
<dbReference type="NCBIfam" id="NF003952">
    <property type="entry name" value="PRK05450.1-5"/>
    <property type="match status" value="1"/>
</dbReference>
<dbReference type="Proteomes" id="UP000247978">
    <property type="component" value="Unassembled WGS sequence"/>
</dbReference>
<dbReference type="GO" id="GO:0008690">
    <property type="term" value="F:3-deoxy-manno-octulosonate cytidylyltransferase activity"/>
    <property type="evidence" value="ECO:0007669"/>
    <property type="project" value="InterPro"/>
</dbReference>
<dbReference type="InterPro" id="IPR000891">
    <property type="entry name" value="PYR_CT"/>
</dbReference>
<feature type="domain" description="Pyruvate carboxyltransferase" evidence="4">
    <location>
        <begin position="133"/>
        <end position="246"/>
    </location>
</feature>
<evidence type="ECO:0000313" key="6">
    <source>
        <dbReference type="Proteomes" id="UP000247978"/>
    </source>
</evidence>
<dbReference type="AlphaFoldDB" id="A0A2V3W316"/>
<dbReference type="SUPFAM" id="SSF51569">
    <property type="entry name" value="Aldolase"/>
    <property type="match status" value="1"/>
</dbReference>
<evidence type="ECO:0000256" key="1">
    <source>
        <dbReference type="ARBA" id="ARBA00022679"/>
    </source>
</evidence>
<dbReference type="InterPro" id="IPR004528">
    <property type="entry name" value="KdsB"/>
</dbReference>
<dbReference type="GO" id="GO:0005829">
    <property type="term" value="C:cytosol"/>
    <property type="evidence" value="ECO:0007669"/>
    <property type="project" value="TreeGrafter"/>
</dbReference>
<evidence type="ECO:0000256" key="2">
    <source>
        <dbReference type="ARBA" id="ARBA00022695"/>
    </source>
</evidence>
<keyword evidence="3" id="KW-0448">Lipopolysaccharide biosynthesis</keyword>
<dbReference type="InterPro" id="IPR003329">
    <property type="entry name" value="Cytidylyl_trans"/>
</dbReference>
<keyword evidence="2 5" id="KW-0548">Nucleotidyltransferase</keyword>
<dbReference type="CDD" id="cd02517">
    <property type="entry name" value="CMP-KDO-Synthetase"/>
    <property type="match status" value="1"/>
</dbReference>
<evidence type="ECO:0000256" key="3">
    <source>
        <dbReference type="ARBA" id="ARBA00022985"/>
    </source>
</evidence>
<comment type="caution">
    <text evidence="5">The sequence shown here is derived from an EMBL/GenBank/DDBJ whole genome shotgun (WGS) entry which is preliminary data.</text>
</comment>
<dbReference type="NCBIfam" id="NF009905">
    <property type="entry name" value="PRK13368.1"/>
    <property type="match status" value="1"/>
</dbReference>
<dbReference type="PANTHER" id="PTHR42866:SF2">
    <property type="entry name" value="3-DEOXY-MANNO-OCTULOSONATE CYTIDYLYLTRANSFERASE, MITOCHONDRIAL"/>
    <property type="match status" value="1"/>
</dbReference>
<dbReference type="InterPro" id="IPR029044">
    <property type="entry name" value="Nucleotide-diphossugar_trans"/>
</dbReference>
<accession>A0A2V3W316</accession>
<organism evidence="5 6">
    <name type="scientific">Pseudogracilibacillus auburnensis</name>
    <dbReference type="NCBI Taxonomy" id="1494959"/>
    <lineage>
        <taxon>Bacteria</taxon>
        <taxon>Bacillati</taxon>
        <taxon>Bacillota</taxon>
        <taxon>Bacilli</taxon>
        <taxon>Bacillales</taxon>
        <taxon>Bacillaceae</taxon>
        <taxon>Pseudogracilibacillus</taxon>
    </lineage>
</organism>
<name>A0A2V3W316_9BACI</name>
<sequence length="777" mass="89593">MIQKEIKLLDCTLRDGGYVNNWNFDDLHIISIVNSLVKANIENIECGYLDPNNKYSKNSTRFRNVSDFNKLAKEFNTTRNTNLFLMIDYHPNIELNLPVFSMEGNLLDGIRIAFHKNDYVSVLPFAQELINQGYKICLQPMNTSSYSDKELIHLLQLANKLEIYSFYIVDSFGSMDQHEVKRLFYLVENNLNPRIRIGLHTHNNMQLAFANSIEFLKQNQSRKVMIDSSISGMGRGAGNLNTEIISEYLNKYKGKSYKIIPLLEVMDNFIEAISKEMHWGFSASHYLSAVHRCHPNYSSYLMNKKTLTIKAINKILTSLNDGEKILYNKAIIEEKYFSYLSKRKQPNNFDGTLFKRQKVLALASGNTINMYSEEINNFMKEHNPLVVALNFLPNTVNPNYYFFSNQKRFNEYSHKITDKEKIIITSNIETNLDSIKVVDLNLVSQKAIVDNVAVHFINFLIASGVKSVTLAGIDGYDINKVNNYSYEEYNRVFDIEELKEQNDKLLEQFNSFVKKISIRFLTPSLFESSSPKKYMGVIPARYKSTRFEGKPLALIDGIPMIERTYLQAKKSKALDSLVVATDDKRIKSFCESKNIPVVMTSTSCLTGTDRIAEVSKLYDYDYYINIQGDEPIISPENIDLIINEINTHGKKYIAYNLFKEINSGEEIDSDTIIKTITNEQNELVYMSRLPVPFNKSEGHVTFNKQVCVYGFSKEALDIYSNSKKTRNEQFEDIEILRIIDLGYKVKMTETKYDSIAVDRPEDIKKVERFLDANKVKI</sequence>
<dbReference type="EMBL" id="QJJQ01000004">
    <property type="protein sequence ID" value="PXW88116.1"/>
    <property type="molecule type" value="Genomic_DNA"/>
</dbReference>
<reference evidence="5 6" key="1">
    <citation type="submission" date="2018-05" db="EMBL/GenBank/DDBJ databases">
        <title>Genomic Encyclopedia of Type Strains, Phase IV (KMG-IV): sequencing the most valuable type-strain genomes for metagenomic binning, comparative biology and taxonomic classification.</title>
        <authorList>
            <person name="Goeker M."/>
        </authorList>
    </citation>
    <scope>NUCLEOTIDE SEQUENCE [LARGE SCALE GENOMIC DNA]</scope>
    <source>
        <strain evidence="5 6">DSM 28556</strain>
    </source>
</reference>
<dbReference type="Gene3D" id="3.20.20.70">
    <property type="entry name" value="Aldolase class I"/>
    <property type="match status" value="1"/>
</dbReference>
<protein>
    <submittedName>
        <fullName evidence="5">3-deoxy-D-manno-octulosonate cytidylyltransferase</fullName>
    </submittedName>
</protein>
<dbReference type="SUPFAM" id="SSF53448">
    <property type="entry name" value="Nucleotide-diphospho-sugar transferases"/>
    <property type="match status" value="1"/>
</dbReference>
<keyword evidence="6" id="KW-1185">Reference proteome</keyword>
<dbReference type="GO" id="GO:0009103">
    <property type="term" value="P:lipopolysaccharide biosynthetic process"/>
    <property type="evidence" value="ECO:0007669"/>
    <property type="project" value="UniProtKB-KW"/>
</dbReference>
<evidence type="ECO:0000259" key="4">
    <source>
        <dbReference type="Pfam" id="PF00682"/>
    </source>
</evidence>
<evidence type="ECO:0000313" key="5">
    <source>
        <dbReference type="EMBL" id="PXW88116.1"/>
    </source>
</evidence>
<proteinExistence type="predicted"/>
<dbReference type="Gene3D" id="3.90.550.10">
    <property type="entry name" value="Spore Coat Polysaccharide Biosynthesis Protein SpsA, Chain A"/>
    <property type="match status" value="1"/>
</dbReference>
<keyword evidence="1 5" id="KW-0808">Transferase</keyword>
<dbReference type="OrthoDB" id="9804858at2"/>